<dbReference type="RefSeq" id="WP_044151326.1">
    <property type="nucleotide sequence ID" value="NZ_QVFV01000002.1"/>
</dbReference>
<evidence type="ECO:0000313" key="2">
    <source>
        <dbReference type="EMBL" id="RZM79156.1"/>
    </source>
</evidence>
<dbReference type="EMBL" id="QVFV01000002">
    <property type="protein sequence ID" value="RZM79156.1"/>
    <property type="molecule type" value="Genomic_DNA"/>
</dbReference>
<dbReference type="GO" id="GO:0016301">
    <property type="term" value="F:kinase activity"/>
    <property type="evidence" value="ECO:0007669"/>
    <property type="project" value="UniProtKB-KW"/>
</dbReference>
<dbReference type="Proteomes" id="UP000292459">
    <property type="component" value="Unassembled WGS sequence"/>
</dbReference>
<organism evidence="2 3">
    <name type="scientific">Leptolyngbya iicbica LK</name>
    <dbReference type="NCBI Taxonomy" id="2294035"/>
    <lineage>
        <taxon>Bacteria</taxon>
        <taxon>Bacillati</taxon>
        <taxon>Cyanobacteriota</taxon>
        <taxon>Cyanophyceae</taxon>
        <taxon>Leptolyngbyales</taxon>
        <taxon>Leptolyngbyaceae</taxon>
        <taxon>Leptolyngbya group</taxon>
        <taxon>Leptolyngbya</taxon>
        <taxon>Leptolyngbya iicbica</taxon>
    </lineage>
</organism>
<dbReference type="GO" id="GO:0005829">
    <property type="term" value="C:cytosol"/>
    <property type="evidence" value="ECO:0007669"/>
    <property type="project" value="TreeGrafter"/>
</dbReference>
<dbReference type="SUPFAM" id="SSF111331">
    <property type="entry name" value="NAD kinase/diacylglycerol kinase-like"/>
    <property type="match status" value="1"/>
</dbReference>
<keyword evidence="2" id="KW-0808">Transferase</keyword>
<dbReference type="NCBIfam" id="TIGR00147">
    <property type="entry name" value="YegS/Rv2252/BmrU family lipid kinase"/>
    <property type="match status" value="1"/>
</dbReference>
<gene>
    <name evidence="2" type="ORF">DYY88_10380</name>
</gene>
<comment type="caution">
    <text evidence="2">The sequence shown here is derived from an EMBL/GenBank/DDBJ whole genome shotgun (WGS) entry which is preliminary data.</text>
</comment>
<dbReference type="Gene3D" id="3.40.50.10330">
    <property type="entry name" value="Probable inorganic polyphosphate/atp-NAD kinase, domain 1"/>
    <property type="match status" value="1"/>
</dbReference>
<accession>A0A4V2E2N3</accession>
<dbReference type="AlphaFoldDB" id="A0A4V2E2N3"/>
<dbReference type="GO" id="GO:0008929">
    <property type="term" value="F:methylglyoxal synthase activity"/>
    <property type="evidence" value="ECO:0007669"/>
    <property type="project" value="InterPro"/>
</dbReference>
<dbReference type="InterPro" id="IPR001206">
    <property type="entry name" value="Diacylglycerol_kinase_cat_dom"/>
</dbReference>
<dbReference type="NCBIfam" id="NF002033">
    <property type="entry name" value="PRK00861.1"/>
    <property type="match status" value="1"/>
</dbReference>
<name>A0A4V2E2N3_9CYAN</name>
<dbReference type="PANTHER" id="PTHR30492:SF0">
    <property type="entry name" value="METHYLGLYOXAL SYNTHASE"/>
    <property type="match status" value="1"/>
</dbReference>
<evidence type="ECO:0000313" key="3">
    <source>
        <dbReference type="Proteomes" id="UP000292459"/>
    </source>
</evidence>
<dbReference type="Pfam" id="PF00781">
    <property type="entry name" value="DAGK_cat"/>
    <property type="match status" value="1"/>
</dbReference>
<sequence length="310" mass="32682">MTHPAAETAAQSYWVVFNPVSGTGQPGDKLTEIQSALESLCHLTVRLTKPDLSAAQIAQDAVAAGADVVIAAGGDGTVSGVASALVDTDVALGIIPTGTANAFASALNIPESVLDACDIIQTGQHQRVDTAWCNDRLMLLVACIGFEAELLDRMDREEKSQLGKLAIVTNSLKELRDVRQFETQLETPDDQWHEPATAVTIANAATVDMVLAQGPAAVTADDGNLSITLVTPEHQWGVVKSAANLFLSALQERTVDNDTVHSWQVPQVKVHTDPAQAVFVDGEPAGETPLTVKCHPRSLSVLIPSPAEGT</sequence>
<dbReference type="GO" id="GO:0008654">
    <property type="term" value="P:phospholipid biosynthetic process"/>
    <property type="evidence" value="ECO:0007669"/>
    <property type="project" value="InterPro"/>
</dbReference>
<dbReference type="GO" id="GO:0005524">
    <property type="term" value="F:ATP binding"/>
    <property type="evidence" value="ECO:0007669"/>
    <property type="project" value="InterPro"/>
</dbReference>
<dbReference type="SMART" id="SM00046">
    <property type="entry name" value="DAGKc"/>
    <property type="match status" value="1"/>
</dbReference>
<proteinExistence type="predicted"/>
<dbReference type="InterPro" id="IPR016064">
    <property type="entry name" value="NAD/diacylglycerol_kinase_sf"/>
</dbReference>
<keyword evidence="3" id="KW-1185">Reference proteome</keyword>
<reference evidence="2 3" key="1">
    <citation type="submission" date="2018-11" db="EMBL/GenBank/DDBJ databases">
        <title>Whole genome sequencing of an environmental sample.</title>
        <authorList>
            <person name="Sarangi A.N."/>
            <person name="Singh D."/>
            <person name="Tripathy S."/>
        </authorList>
    </citation>
    <scope>NUCLEOTIDE SEQUENCE [LARGE SCALE GENOMIC DNA]</scope>
    <source>
        <strain evidence="2 3">Lakshadweep</strain>
    </source>
</reference>
<dbReference type="InterPro" id="IPR017438">
    <property type="entry name" value="ATP-NAD_kinase_N"/>
</dbReference>
<dbReference type="OrthoDB" id="142078at2"/>
<keyword evidence="2" id="KW-0418">Kinase</keyword>
<feature type="domain" description="DAGKc" evidence="1">
    <location>
        <begin position="8"/>
        <end position="137"/>
    </location>
</feature>
<dbReference type="GO" id="GO:0019242">
    <property type="term" value="P:methylglyoxal biosynthetic process"/>
    <property type="evidence" value="ECO:0007669"/>
    <property type="project" value="InterPro"/>
</dbReference>
<protein>
    <submittedName>
        <fullName evidence="2">YegS/Rv2252/BmrU family lipid kinase</fullName>
    </submittedName>
</protein>
<evidence type="ECO:0000259" key="1">
    <source>
        <dbReference type="PROSITE" id="PS50146"/>
    </source>
</evidence>
<dbReference type="PANTHER" id="PTHR30492">
    <property type="entry name" value="METHYLGLYOXAL SYNTHASE"/>
    <property type="match status" value="1"/>
</dbReference>
<dbReference type="Pfam" id="PF19279">
    <property type="entry name" value="YegS_C"/>
    <property type="match status" value="1"/>
</dbReference>
<dbReference type="InterPro" id="IPR004363">
    <property type="entry name" value="Methylgl_synth"/>
</dbReference>
<dbReference type="Gene3D" id="2.60.200.40">
    <property type="match status" value="1"/>
</dbReference>
<dbReference type="PROSITE" id="PS50146">
    <property type="entry name" value="DAGK"/>
    <property type="match status" value="1"/>
</dbReference>
<dbReference type="InterPro" id="IPR005218">
    <property type="entry name" value="Diacylglycerol/lipid_kinase"/>
</dbReference>
<dbReference type="InterPro" id="IPR045540">
    <property type="entry name" value="YegS/DAGK_C"/>
</dbReference>